<dbReference type="GO" id="GO:0006412">
    <property type="term" value="P:translation"/>
    <property type="evidence" value="ECO:0007669"/>
    <property type="project" value="InterPro"/>
</dbReference>
<dbReference type="InterPro" id="IPR057266">
    <property type="entry name" value="Ribosomal_uL5_euk/arc-type"/>
</dbReference>
<dbReference type="InterPro" id="IPR031309">
    <property type="entry name" value="Ribosomal_uL5_C"/>
</dbReference>
<evidence type="ECO:0000259" key="5">
    <source>
        <dbReference type="Pfam" id="PF00673"/>
    </source>
</evidence>
<dbReference type="SUPFAM" id="SSF55282">
    <property type="entry name" value="RL5-like"/>
    <property type="match status" value="1"/>
</dbReference>
<dbReference type="Pfam" id="PF00281">
    <property type="entry name" value="Ribosomal_L5"/>
    <property type="match status" value="1"/>
</dbReference>
<dbReference type="NCBIfam" id="NF003258">
    <property type="entry name" value="PRK04219.1"/>
    <property type="match status" value="1"/>
</dbReference>
<keyword evidence="3" id="KW-0687">Ribonucleoprotein</keyword>
<dbReference type="Pfam" id="PF00673">
    <property type="entry name" value="Ribosomal_L5_C"/>
    <property type="match status" value="1"/>
</dbReference>
<feature type="domain" description="Large ribosomal subunit protein uL5 N-terminal" evidence="4">
    <location>
        <begin position="23"/>
        <end position="76"/>
    </location>
</feature>
<dbReference type="PANTHER" id="PTHR11994">
    <property type="entry name" value="60S RIBOSOMAL PROTEIN L11-RELATED"/>
    <property type="match status" value="1"/>
</dbReference>
<accession>X1M4S2</accession>
<evidence type="ECO:0008006" key="7">
    <source>
        <dbReference type="Google" id="ProtNLM"/>
    </source>
</evidence>
<dbReference type="Gene3D" id="3.30.1440.10">
    <property type="match status" value="1"/>
</dbReference>
<dbReference type="PIRSF" id="PIRSF002161">
    <property type="entry name" value="Ribosomal_L5"/>
    <property type="match status" value="1"/>
</dbReference>
<evidence type="ECO:0000259" key="4">
    <source>
        <dbReference type="Pfam" id="PF00281"/>
    </source>
</evidence>
<dbReference type="InterPro" id="IPR031310">
    <property type="entry name" value="Ribosomal_uL5_N"/>
</dbReference>
<dbReference type="GO" id="GO:1990904">
    <property type="term" value="C:ribonucleoprotein complex"/>
    <property type="evidence" value="ECO:0007669"/>
    <property type="project" value="UniProtKB-KW"/>
</dbReference>
<dbReference type="AlphaFoldDB" id="X1M4S2"/>
<evidence type="ECO:0000256" key="2">
    <source>
        <dbReference type="ARBA" id="ARBA00022980"/>
    </source>
</evidence>
<comment type="similarity">
    <text evidence="1">Belongs to the universal ribosomal protein uL5 family.</text>
</comment>
<dbReference type="InterPro" id="IPR022803">
    <property type="entry name" value="Ribosomal_uL5_dom_sf"/>
</dbReference>
<gene>
    <name evidence="6" type="ORF">S06H3_21890</name>
</gene>
<comment type="caution">
    <text evidence="6">The sequence shown here is derived from an EMBL/GenBank/DDBJ whole genome shotgun (WGS) entry which is preliminary data.</text>
</comment>
<evidence type="ECO:0000256" key="1">
    <source>
        <dbReference type="ARBA" id="ARBA00008553"/>
    </source>
</evidence>
<feature type="domain" description="Large ribosomal subunit protein uL5 C-terminal" evidence="5">
    <location>
        <begin position="80"/>
        <end position="151"/>
    </location>
</feature>
<sequence length="197" mass="22619">MSAKTKKKVPSVESKEFDEKWKNPMKKPFLEKIVLNIGVGAGGEELEKAVTVLEQITGRTPVKTLSKVNVKEFNLRIGRPIGCMITIRGKEAERLLKRLLIVNNNKILRKSFDNYGNFAFGIDEHIKIPQTEYEASIGLWGLDVCGKIVRHGMRVKYRRKARSKIPKHHYISRAEAYYFLKQNFGVGIVKKLDLEYI</sequence>
<keyword evidence="2" id="KW-0689">Ribosomal protein</keyword>
<dbReference type="FunFam" id="3.30.1440.10:FF:000002">
    <property type="entry name" value="60S ribosomal protein L11"/>
    <property type="match status" value="1"/>
</dbReference>
<organism evidence="6">
    <name type="scientific">marine sediment metagenome</name>
    <dbReference type="NCBI Taxonomy" id="412755"/>
    <lineage>
        <taxon>unclassified sequences</taxon>
        <taxon>metagenomes</taxon>
        <taxon>ecological metagenomes</taxon>
    </lineage>
</organism>
<dbReference type="GO" id="GO:0005840">
    <property type="term" value="C:ribosome"/>
    <property type="evidence" value="ECO:0007669"/>
    <property type="project" value="UniProtKB-KW"/>
</dbReference>
<proteinExistence type="inferred from homology"/>
<name>X1M4S2_9ZZZZ</name>
<protein>
    <recommendedName>
        <fullName evidence="7">50S ribosomal protein L5</fullName>
    </recommendedName>
</protein>
<reference evidence="6" key="1">
    <citation type="journal article" date="2014" name="Front. Microbiol.">
        <title>High frequency of phylogenetically diverse reductive dehalogenase-homologous genes in deep subseafloor sedimentary metagenomes.</title>
        <authorList>
            <person name="Kawai M."/>
            <person name="Futagami T."/>
            <person name="Toyoda A."/>
            <person name="Takaki Y."/>
            <person name="Nishi S."/>
            <person name="Hori S."/>
            <person name="Arai W."/>
            <person name="Tsubouchi T."/>
            <person name="Morono Y."/>
            <person name="Uchiyama I."/>
            <person name="Ito T."/>
            <person name="Fujiyama A."/>
            <person name="Inagaki F."/>
            <person name="Takami H."/>
        </authorList>
    </citation>
    <scope>NUCLEOTIDE SEQUENCE</scope>
    <source>
        <strain evidence="6">Expedition CK06-06</strain>
    </source>
</reference>
<dbReference type="InterPro" id="IPR002132">
    <property type="entry name" value="Ribosomal_uL5"/>
</dbReference>
<evidence type="ECO:0000313" key="6">
    <source>
        <dbReference type="EMBL" id="GAI09675.1"/>
    </source>
</evidence>
<evidence type="ECO:0000256" key="3">
    <source>
        <dbReference type="ARBA" id="ARBA00023274"/>
    </source>
</evidence>
<dbReference type="EMBL" id="BARV01011579">
    <property type="protein sequence ID" value="GAI09675.1"/>
    <property type="molecule type" value="Genomic_DNA"/>
</dbReference>
<dbReference type="GO" id="GO:0003735">
    <property type="term" value="F:structural constituent of ribosome"/>
    <property type="evidence" value="ECO:0007669"/>
    <property type="project" value="InterPro"/>
</dbReference>